<dbReference type="Proteomes" id="UP001146469">
    <property type="component" value="Unassembled WGS sequence"/>
</dbReference>
<dbReference type="Gene3D" id="3.30.200.20">
    <property type="entry name" value="Phosphorylase Kinase, domain 1"/>
    <property type="match status" value="1"/>
</dbReference>
<reference evidence="3" key="1">
    <citation type="submission" date="2022-02" db="EMBL/GenBank/DDBJ databases">
        <title>Corynebacterium sp. from urogenital microbiome.</title>
        <authorList>
            <person name="Cappelli E.A."/>
            <person name="Ribeiro T.G."/>
            <person name="Peixe L."/>
        </authorList>
    </citation>
    <scope>NUCLEOTIDE SEQUENCE</scope>
    <source>
        <strain evidence="3">C8Ua_174</strain>
    </source>
</reference>
<keyword evidence="4" id="KW-1185">Reference proteome</keyword>
<sequence length="370" mass="39694">MTSNSGRSGAAGAPSPFSDAHLASWLHDVAGLEGGANGISLQRIGAGQSNLTYLATDSQGKRVVVRRPPLGTLTASAHDVVREGKIMAALENTDVPVPKIFGSSTDWEESRENSGESSERVADVPVIAMSAIDGVTVNSMKVADSITPEVRGKIADGLIDAMAAIHSVDLKSVGLDDLASHKPYAPRQLRRWTGQWDKTKTRELPALDELTQLLVAKIPEQDETVLVHGDLHIGNIIAAPETGKINAVVDWELTTLGDPLSDIGSLMAYWPVKNGLQLPGFEAALADGFPTPEALAERYLQKAGKDSDRDRQALAYWHVLGLWKVAIIVEGVVRRVMNNPSNQAISGAPTQEMVEWIVNQAAITAREYGF</sequence>
<dbReference type="EMBL" id="JAKMUT010000005">
    <property type="protein sequence ID" value="MCZ9289943.1"/>
    <property type="molecule type" value="Genomic_DNA"/>
</dbReference>
<feature type="compositionally biased region" description="Basic and acidic residues" evidence="1">
    <location>
        <begin position="108"/>
        <end position="120"/>
    </location>
</feature>
<organism evidence="3 4">
    <name type="scientific">Corynebacterium evansiae</name>
    <dbReference type="NCBI Taxonomy" id="2913499"/>
    <lineage>
        <taxon>Bacteria</taxon>
        <taxon>Bacillati</taxon>
        <taxon>Actinomycetota</taxon>
        <taxon>Actinomycetes</taxon>
        <taxon>Mycobacteriales</taxon>
        <taxon>Corynebacteriaceae</taxon>
        <taxon>Corynebacterium</taxon>
    </lineage>
</organism>
<dbReference type="InterPro" id="IPR011009">
    <property type="entry name" value="Kinase-like_dom_sf"/>
</dbReference>
<dbReference type="PANTHER" id="PTHR21310">
    <property type="entry name" value="AMINOGLYCOSIDE PHOSPHOTRANSFERASE-RELATED-RELATED"/>
    <property type="match status" value="1"/>
</dbReference>
<gene>
    <name evidence="3" type="ORF">L8V00_06975</name>
</gene>
<evidence type="ECO:0000313" key="4">
    <source>
        <dbReference type="Proteomes" id="UP001146469"/>
    </source>
</evidence>
<dbReference type="InterPro" id="IPR041726">
    <property type="entry name" value="ACAD10_11_N"/>
</dbReference>
<dbReference type="CDD" id="cd05154">
    <property type="entry name" value="ACAD10_11_N-like"/>
    <property type="match status" value="1"/>
</dbReference>
<accession>A0A9X3LPP8</accession>
<dbReference type="Pfam" id="PF01636">
    <property type="entry name" value="APH"/>
    <property type="match status" value="1"/>
</dbReference>
<name>A0A9X3LPP8_9CORY</name>
<feature type="domain" description="Aminoglycoside phosphotransferase" evidence="2">
    <location>
        <begin position="41"/>
        <end position="294"/>
    </location>
</feature>
<dbReference type="RefSeq" id="WP_269944600.1">
    <property type="nucleotide sequence ID" value="NZ_JAKMUT010000005.1"/>
</dbReference>
<protein>
    <submittedName>
        <fullName evidence="3">Phosphotransferase family protein</fullName>
    </submittedName>
</protein>
<evidence type="ECO:0000256" key="1">
    <source>
        <dbReference type="SAM" id="MobiDB-lite"/>
    </source>
</evidence>
<dbReference type="AlphaFoldDB" id="A0A9X3LPP8"/>
<feature type="region of interest" description="Disordered" evidence="1">
    <location>
        <begin position="100"/>
        <end position="120"/>
    </location>
</feature>
<evidence type="ECO:0000259" key="2">
    <source>
        <dbReference type="Pfam" id="PF01636"/>
    </source>
</evidence>
<evidence type="ECO:0000313" key="3">
    <source>
        <dbReference type="EMBL" id="MCZ9289943.1"/>
    </source>
</evidence>
<dbReference type="Gene3D" id="3.90.1200.10">
    <property type="match status" value="1"/>
</dbReference>
<proteinExistence type="predicted"/>
<dbReference type="SUPFAM" id="SSF56112">
    <property type="entry name" value="Protein kinase-like (PK-like)"/>
    <property type="match status" value="1"/>
</dbReference>
<dbReference type="PANTHER" id="PTHR21310:SF40">
    <property type="entry name" value="AMINOGLYCOSIDE PHOSPHOTRANSFERASE DOMAIN-CONTAINING PROTEIN-RELATED"/>
    <property type="match status" value="1"/>
</dbReference>
<comment type="caution">
    <text evidence="3">The sequence shown here is derived from an EMBL/GenBank/DDBJ whole genome shotgun (WGS) entry which is preliminary data.</text>
</comment>
<dbReference type="InterPro" id="IPR051678">
    <property type="entry name" value="AGP_Transferase"/>
</dbReference>
<dbReference type="InterPro" id="IPR002575">
    <property type="entry name" value="Aminoglycoside_PTrfase"/>
</dbReference>